<name>Q1KUP2_9ROSI</name>
<dbReference type="PANTHER" id="PTHR48258">
    <property type="entry name" value="DUF4218 DOMAIN-CONTAINING PROTEIN-RELATED"/>
    <property type="match status" value="1"/>
</dbReference>
<dbReference type="EMBL" id="DQ415922">
    <property type="protein sequence ID" value="ABD96944.1"/>
    <property type="molecule type" value="Genomic_DNA"/>
</dbReference>
<reference evidence="3" key="1">
    <citation type="journal article" date="2006" name="Plant Cell">
        <title>Independent ancient polyploidy events in the sister families Brassicaceae and Cleomaceae.</title>
        <authorList>
            <person name="Schranz M.E."/>
            <person name="Mitchell-Olds T."/>
        </authorList>
    </citation>
    <scope>NUCLEOTIDE SEQUENCE</scope>
</reference>
<accession>Q1KUP2</accession>
<feature type="compositionally biased region" description="Basic and acidic residues" evidence="1">
    <location>
        <begin position="802"/>
        <end position="816"/>
    </location>
</feature>
<dbReference type="InterPro" id="IPR025452">
    <property type="entry name" value="DUF4218"/>
</dbReference>
<dbReference type="PANTHER" id="PTHR48258:SF4">
    <property type="entry name" value="DUF4216 DOMAIN-CONTAINING PROTEIN"/>
    <property type="match status" value="1"/>
</dbReference>
<evidence type="ECO:0000259" key="2">
    <source>
        <dbReference type="Pfam" id="PF13960"/>
    </source>
</evidence>
<dbReference type="AlphaFoldDB" id="Q1KUP2"/>
<proteinExistence type="predicted"/>
<dbReference type="Pfam" id="PF13960">
    <property type="entry name" value="DUF4218"/>
    <property type="match status" value="1"/>
</dbReference>
<sequence length="826" mass="95954">MQHPSDALAWKNFNMVFPQFAAEPRNVYLCLCTDGFSLYGQSGMQYSLSPVILSPYNLPPEMCMKKEFMFLTLLIPGPEHPKKSFDVYLQSLIKELKDLWDIGVPAYDVSVKQNFTLRAVLLWTISDFPAYGMLSGWSTHGRLACPFCMEETEAFQLRHGRKTCWFDCHRRFLPRNHPFRQNRTLFTKGKIVTEECPVMQTGEQIYSERINSGYLDDLEASVHCGGNFGHKKCKGFGDWHNWYKRSIFWDLPYWSSLTLRHNLDVMHIEKNFFDNIINTVLNVPGRSKDNINSRKDLKDICKRKELELTRDGHAPVPIFRLTKPGKTVLFKWLKEEVKFPDGYASKLVRCVDTDSLKLMGMKSHDCHVFMQRLIPIAFAELLKPSVHGALCGINTFFRDICARSLRRSNVEVLKGNIPEILCALEKVFSPSFFDVIEHLPIHLPDEAIYGGPVQFRWMYPFERFFFHLKKKAKNKAAVEGSIVKQYLLEEISYFSSFYFESHIQTKTRRAINEDDRSYLYHYDSCFGLIPESFQPTGCLGGKSEEYWLTVQEYNHIATYILLNCEELKPYERLLDEDVLATYPNLCGEELEGLKEQHYASWLRDYIQSCSDRIPAWIRDISHGPGRKVICWPIMFTRGYTFHTYDHGKHKSTFNYGVCIKSGSSEDPDFFGVLRQIFQLQYPGLVGLKTIIFRCDWFDTTSGRGSWKNRWGDQADQVCFIPYPKHSATSVKRRREDQWSAVLKINPRRLIIVDSSSTTQDLDEPMQEQLEDPVLPIRLDDDYDETLALPDIDDELLDDSLHVQDDIDEFVSDHDTTPDDESDEDSI</sequence>
<evidence type="ECO:0000256" key="1">
    <source>
        <dbReference type="SAM" id="MobiDB-lite"/>
    </source>
</evidence>
<dbReference type="Pfam" id="PF02992">
    <property type="entry name" value="Transposase_21"/>
    <property type="match status" value="1"/>
</dbReference>
<organism evidence="3">
    <name type="scientific">Tarenaya spinosa</name>
    <dbReference type="NCBI Taxonomy" id="228870"/>
    <lineage>
        <taxon>Eukaryota</taxon>
        <taxon>Viridiplantae</taxon>
        <taxon>Streptophyta</taxon>
        <taxon>Embryophyta</taxon>
        <taxon>Tracheophyta</taxon>
        <taxon>Spermatophyta</taxon>
        <taxon>Magnoliopsida</taxon>
        <taxon>eudicotyledons</taxon>
        <taxon>Gunneridae</taxon>
        <taxon>Pentapetalae</taxon>
        <taxon>rosids</taxon>
        <taxon>malvids</taxon>
        <taxon>Brassicales</taxon>
        <taxon>Cleomaceae</taxon>
        <taxon>New World clade</taxon>
        <taxon>Tarenaya</taxon>
    </lineage>
</organism>
<evidence type="ECO:0000313" key="3">
    <source>
        <dbReference type="EMBL" id="ABD96944.1"/>
    </source>
</evidence>
<protein>
    <recommendedName>
        <fullName evidence="2">DUF4218 domain-containing protein</fullName>
    </recommendedName>
</protein>
<dbReference type="InterPro" id="IPR004242">
    <property type="entry name" value="Transposase_21"/>
</dbReference>
<feature type="domain" description="DUF4218" evidence="2">
    <location>
        <begin position="400"/>
        <end position="509"/>
    </location>
</feature>
<feature type="region of interest" description="Disordered" evidence="1">
    <location>
        <begin position="802"/>
        <end position="826"/>
    </location>
</feature>
<feature type="compositionally biased region" description="Acidic residues" evidence="1">
    <location>
        <begin position="817"/>
        <end position="826"/>
    </location>
</feature>